<evidence type="ECO:0000313" key="2">
    <source>
        <dbReference type="Proteomes" id="UP000663935"/>
    </source>
</evidence>
<dbReference type="EMBL" id="CP071795">
    <property type="protein sequence ID" value="QTD39017.1"/>
    <property type="molecule type" value="Genomic_DNA"/>
</dbReference>
<protein>
    <submittedName>
        <fullName evidence="1">HNH endonuclease</fullName>
    </submittedName>
</protein>
<dbReference type="RefSeq" id="WP_207973128.1">
    <property type="nucleotide sequence ID" value="NZ_CP071795.1"/>
</dbReference>
<name>A0ABX7SXN7_9FLAO</name>
<keyword evidence="1" id="KW-0255">Endonuclease</keyword>
<accession>A0ABX7SXN7</accession>
<keyword evidence="1" id="KW-0378">Hydrolase</keyword>
<sequence length="1144" mass="130327">MAHFIVTVDGNYIDTRFSKIFKDIGVLNLSSYTESAFASLLLTLPDEFDPRDFNYVFYEKTGRLGILNNYLAAFGADSKKFKGYIDIGDLGEKYKVSNNAKVVATNDNTSIRFYKIYDFKEANIVSRHVLRSKPKPGDRIHFVKREIQNNGVGEDDKIKITVKWFEFPDPEVNPFLHEEVIDKLDYAVNDEGDNISEQIISNNTFLERFSNHNLGTDPILIDFVNTDIKWYLGSVIDREFKINDKGDRFIGDRQIDVIENVVFLFNEIFSDTDFVQKIGPDKYNLRFIFDKHFEIINNIGNIYDISLYDTYLDFNYFIKLRSRLVEFNTWVKGRTWYNTPLEDKEDILTRIFGLFTPATLREIPYDKKIALLSLLLSNFYVSGRWFPTPLEYKLTEEELVIKIVQSIIRYDNQGVIVYDEINMFMDLLNNLSEIKYTDKSKTVYELLESSINFDVFFEDGKGAKGQFIKAVYDLWLLSKYNPEAVYDHGSEAKVYEYTNYNAITNIKESKKVDKNAAPYIVPYQSEKKSLWYSDNMTFIIVGEKIQVKYNDPAELLIPLKTRIEVERDSYLSIHPVPFGEYDIFQPVGVSNMNENDLATKVPVSRGDYEKLANGTISNVCDLESSNNLPIFYLKYIDDLGDKQDGEESLFLALDIASILAGGWGIARSLLAKSTKVVVRTVVEANKNVIFNLTKKSLILGGIETADILVATASIAYKLANGGCTNYNDCSKTPPQPGSADYAAYQRCQAIEKFLFALEILTLSGDVVARRFFRKATKELKEILPVNNPFPENVISTAEYTPFLNKITDLETKQLDDFINDFLVDTSDDIKALINNLSESEKYAFKVKFADKSEEILTLLKNDGLLIDRWKQFYLKGINDDTASLLVLTNQKLFNDFIEVINKGHITPPIKIKKSGGSRGKNFEIVRDNSDPLATLKDEDILFKALQPNHIDEIEAYVDFMNKTEVERIDLINTANNSLLGENYAFTTNKTIEVDGVSRTFEVTKDPPYSGAAGICVDLANTSKLPNGRFGNGKTFNDPPPIDGLNETEYNRILTLLEGNSATVKVNVTSFRDTDFKNCWLSMGVNPNIGETLRKKLDLTWHHLDDLDASLKSSFQLSRVEIHRKLTHTGSNAQIRSILGLTGKR</sequence>
<reference evidence="1 2" key="1">
    <citation type="submission" date="2021-03" db="EMBL/GenBank/DDBJ databases">
        <title>Complete genome of Polaribacter_sp.G4M1.</title>
        <authorList>
            <person name="Jeong S.W."/>
            <person name="Bae J.W."/>
        </authorList>
    </citation>
    <scope>NUCLEOTIDE SEQUENCE [LARGE SCALE GENOMIC DNA]</scope>
    <source>
        <strain evidence="1 2">G4M1</strain>
    </source>
</reference>
<proteinExistence type="predicted"/>
<dbReference type="GO" id="GO:0004519">
    <property type="term" value="F:endonuclease activity"/>
    <property type="evidence" value="ECO:0007669"/>
    <property type="project" value="UniProtKB-KW"/>
</dbReference>
<gene>
    <name evidence="1" type="ORF">JL193_07145</name>
</gene>
<evidence type="ECO:0000313" key="1">
    <source>
        <dbReference type="EMBL" id="QTD39017.1"/>
    </source>
</evidence>
<keyword evidence="2" id="KW-1185">Reference proteome</keyword>
<organism evidence="1 2">
    <name type="scientific">Polaribacter batillariae</name>
    <dbReference type="NCBI Taxonomy" id="2808900"/>
    <lineage>
        <taxon>Bacteria</taxon>
        <taxon>Pseudomonadati</taxon>
        <taxon>Bacteroidota</taxon>
        <taxon>Flavobacteriia</taxon>
        <taxon>Flavobacteriales</taxon>
        <taxon>Flavobacteriaceae</taxon>
    </lineage>
</organism>
<keyword evidence="1" id="KW-0540">Nuclease</keyword>
<dbReference type="Proteomes" id="UP000663935">
    <property type="component" value="Chromosome"/>
</dbReference>